<dbReference type="EMBL" id="CAJPIN010105299">
    <property type="protein sequence ID" value="CAG2068856.1"/>
    <property type="molecule type" value="Genomic_DNA"/>
</dbReference>
<organism evidence="2 3">
    <name type="scientific">Timema podura</name>
    <name type="common">Walking stick</name>
    <dbReference type="NCBI Taxonomy" id="61482"/>
    <lineage>
        <taxon>Eukaryota</taxon>
        <taxon>Metazoa</taxon>
        <taxon>Ecdysozoa</taxon>
        <taxon>Arthropoda</taxon>
        <taxon>Hexapoda</taxon>
        <taxon>Insecta</taxon>
        <taxon>Pterygota</taxon>
        <taxon>Neoptera</taxon>
        <taxon>Polyneoptera</taxon>
        <taxon>Phasmatodea</taxon>
        <taxon>Timematodea</taxon>
        <taxon>Timematoidea</taxon>
        <taxon>Timematidae</taxon>
        <taxon>Timema</taxon>
    </lineage>
</organism>
<dbReference type="Proteomes" id="UP001153148">
    <property type="component" value="Unassembled WGS sequence"/>
</dbReference>
<accession>A0ABN7PQ76</accession>
<feature type="compositionally biased region" description="Low complexity" evidence="1">
    <location>
        <begin position="1"/>
        <end position="19"/>
    </location>
</feature>
<dbReference type="InterPro" id="IPR010994">
    <property type="entry name" value="RuvA_2-like"/>
</dbReference>
<dbReference type="PANTHER" id="PTHR21053:SF2">
    <property type="entry name" value="TRANSCRIPTION ELONGATION FACTOR, MITOCHONDRIAL"/>
    <property type="match status" value="1"/>
</dbReference>
<proteinExistence type="predicted"/>
<protein>
    <submittedName>
        <fullName evidence="2">Uncharacterized protein</fullName>
    </submittedName>
</protein>
<dbReference type="PANTHER" id="PTHR21053">
    <property type="entry name" value="TRANSCRIPTION ELONGATION FACTOR, MITOCHONDRIAL"/>
    <property type="match status" value="1"/>
</dbReference>
<feature type="region of interest" description="Disordered" evidence="1">
    <location>
        <begin position="1"/>
        <end position="20"/>
    </location>
</feature>
<evidence type="ECO:0000256" key="1">
    <source>
        <dbReference type="SAM" id="MobiDB-lite"/>
    </source>
</evidence>
<sequence>MFVYDSSRNSSSRAVSYQSPYTSQQQKEILQKLNDSDAKDLGRLAMTQKQVKNLENYRKEHGDYLSLSDVLRIEGFGVRNLKRLCDSILCVSPDSPAVKAKRQRLVVTPELSEDLRKVSI</sequence>
<evidence type="ECO:0000313" key="3">
    <source>
        <dbReference type="Proteomes" id="UP001153148"/>
    </source>
</evidence>
<feature type="non-terminal residue" evidence="2">
    <location>
        <position position="120"/>
    </location>
</feature>
<dbReference type="SUPFAM" id="SSF47781">
    <property type="entry name" value="RuvA domain 2-like"/>
    <property type="match status" value="1"/>
</dbReference>
<name>A0ABN7PQ76_TIMPD</name>
<dbReference type="Gene3D" id="1.10.150.280">
    <property type="entry name" value="AF1531-like domain"/>
    <property type="match status" value="1"/>
</dbReference>
<comment type="caution">
    <text evidence="2">The sequence shown here is derived from an EMBL/GenBank/DDBJ whole genome shotgun (WGS) entry which is preliminary data.</text>
</comment>
<reference evidence="2" key="1">
    <citation type="submission" date="2021-03" db="EMBL/GenBank/DDBJ databases">
        <authorList>
            <person name="Tran Van P."/>
        </authorList>
    </citation>
    <scope>NUCLEOTIDE SEQUENCE</scope>
</reference>
<evidence type="ECO:0000313" key="2">
    <source>
        <dbReference type="EMBL" id="CAG2068856.1"/>
    </source>
</evidence>
<dbReference type="InterPro" id="IPR039150">
    <property type="entry name" value="TEFM"/>
</dbReference>
<gene>
    <name evidence="2" type="ORF">TPAB3V08_LOCUS15799</name>
</gene>
<keyword evidence="3" id="KW-1185">Reference proteome</keyword>